<dbReference type="RefSeq" id="WP_323732978.1">
    <property type="nucleotide sequence ID" value="NZ_CP110820.1"/>
</dbReference>
<dbReference type="CDD" id="cd18182">
    <property type="entry name" value="ATP-synt_Fo_c_ATP5G3"/>
    <property type="match status" value="1"/>
</dbReference>
<sequence>MELEALKYIGVGLSSIGMLGAAIGIGNIFSALLNGIARNPSAEDKLMKSAFIGAGLAEAMGLFAFLIALLLLFFA</sequence>
<evidence type="ECO:0000313" key="16">
    <source>
        <dbReference type="Proteomes" id="UP001327219"/>
    </source>
</evidence>
<reference evidence="15 16" key="1">
    <citation type="submission" date="2022-11" db="EMBL/GenBank/DDBJ databases">
        <title>Host association and intracellularity evolved multiple times independently in the Rickettsiales.</title>
        <authorList>
            <person name="Castelli M."/>
            <person name="Nardi T."/>
            <person name="Gammuto L."/>
            <person name="Bellinzona G."/>
            <person name="Sabaneyeva E."/>
            <person name="Potekhin A."/>
            <person name="Serra V."/>
            <person name="Petroni G."/>
            <person name="Sassera D."/>
        </authorList>
    </citation>
    <scope>NUCLEOTIDE SEQUENCE [LARGE SCALE GENOMIC DNA]</scope>
    <source>
        <strain evidence="15 16">NDG2</strain>
    </source>
</reference>
<keyword evidence="16" id="KW-1185">Reference proteome</keyword>
<dbReference type="Pfam" id="PF00137">
    <property type="entry name" value="ATP-synt_C"/>
    <property type="match status" value="1"/>
</dbReference>
<keyword evidence="6 13" id="KW-0375">Hydrogen ion transport</keyword>
<name>A0ABZ0UIV9_9RICK</name>
<feature type="site" description="Reversibly protonated during proton transport" evidence="13">
    <location>
        <position position="58"/>
    </location>
</feature>
<evidence type="ECO:0000256" key="2">
    <source>
        <dbReference type="ARBA" id="ARBA00006704"/>
    </source>
</evidence>
<evidence type="ECO:0000256" key="10">
    <source>
        <dbReference type="ARBA" id="ARBA00023136"/>
    </source>
</evidence>
<accession>A0ABZ0UIV9</accession>
<evidence type="ECO:0000256" key="3">
    <source>
        <dbReference type="ARBA" id="ARBA00022448"/>
    </source>
</evidence>
<evidence type="ECO:0000256" key="9">
    <source>
        <dbReference type="ARBA" id="ARBA00023121"/>
    </source>
</evidence>
<feature type="transmembrane region" description="Helical" evidence="13">
    <location>
        <begin position="50"/>
        <end position="74"/>
    </location>
</feature>
<evidence type="ECO:0000256" key="13">
    <source>
        <dbReference type="HAMAP-Rule" id="MF_01396"/>
    </source>
</evidence>
<feature type="domain" description="V-ATPase proteolipid subunit C-like" evidence="14">
    <location>
        <begin position="9"/>
        <end position="71"/>
    </location>
</feature>
<keyword evidence="3 13" id="KW-0813">Transport</keyword>
<evidence type="ECO:0000256" key="4">
    <source>
        <dbReference type="ARBA" id="ARBA00022547"/>
    </source>
</evidence>
<evidence type="ECO:0000259" key="14">
    <source>
        <dbReference type="Pfam" id="PF00137"/>
    </source>
</evidence>
<dbReference type="InterPro" id="IPR000454">
    <property type="entry name" value="ATP_synth_F0_csu"/>
</dbReference>
<organism evidence="15 16">
    <name type="scientific">Candidatus Bandiella euplotis</name>
    <dbReference type="NCBI Taxonomy" id="1664265"/>
    <lineage>
        <taxon>Bacteria</taxon>
        <taxon>Pseudomonadati</taxon>
        <taxon>Pseudomonadota</taxon>
        <taxon>Alphaproteobacteria</taxon>
        <taxon>Rickettsiales</taxon>
        <taxon>Candidatus Midichloriaceae</taxon>
        <taxon>Candidatus Bandiella</taxon>
    </lineage>
</organism>
<evidence type="ECO:0000256" key="1">
    <source>
        <dbReference type="ARBA" id="ARBA00004141"/>
    </source>
</evidence>
<dbReference type="NCBIfam" id="NF005733">
    <property type="entry name" value="PRK07558.1"/>
    <property type="match status" value="1"/>
</dbReference>
<dbReference type="Proteomes" id="UP001327219">
    <property type="component" value="Chromosome"/>
</dbReference>
<keyword evidence="11 13" id="KW-0066">ATP synthesis</keyword>
<evidence type="ECO:0000313" key="15">
    <source>
        <dbReference type="EMBL" id="WPX96021.1"/>
    </source>
</evidence>
<dbReference type="SUPFAM" id="SSF81333">
    <property type="entry name" value="F1F0 ATP synthase subunit C"/>
    <property type="match status" value="1"/>
</dbReference>
<dbReference type="NCBIfam" id="TIGR01260">
    <property type="entry name" value="ATP_synt_c"/>
    <property type="match status" value="1"/>
</dbReference>
<proteinExistence type="inferred from homology"/>
<dbReference type="PRINTS" id="PR00124">
    <property type="entry name" value="ATPASEC"/>
</dbReference>
<keyword evidence="10 13" id="KW-0472">Membrane</keyword>
<evidence type="ECO:0000256" key="6">
    <source>
        <dbReference type="ARBA" id="ARBA00022781"/>
    </source>
</evidence>
<dbReference type="PROSITE" id="PS00605">
    <property type="entry name" value="ATPASE_C"/>
    <property type="match status" value="1"/>
</dbReference>
<evidence type="ECO:0000256" key="11">
    <source>
        <dbReference type="ARBA" id="ARBA00023310"/>
    </source>
</evidence>
<protein>
    <recommendedName>
        <fullName evidence="13">ATP synthase subunit c</fullName>
    </recommendedName>
    <alternativeName>
        <fullName evidence="13">ATP synthase F(0) sector subunit c</fullName>
    </alternativeName>
    <alternativeName>
        <fullName evidence="13">F-type ATPase subunit c</fullName>
        <shortName evidence="13">F-ATPase subunit c</shortName>
    </alternativeName>
    <alternativeName>
        <fullName evidence="13">Lipid-binding protein</fullName>
    </alternativeName>
</protein>
<dbReference type="EMBL" id="CP110820">
    <property type="protein sequence ID" value="WPX96021.1"/>
    <property type="molecule type" value="Genomic_DNA"/>
</dbReference>
<keyword evidence="5 13" id="KW-0812">Transmembrane</keyword>
<dbReference type="PANTHER" id="PTHR10031">
    <property type="entry name" value="ATP SYNTHASE LIPID-BINDING PROTEIN, MITOCHONDRIAL"/>
    <property type="match status" value="1"/>
</dbReference>
<evidence type="ECO:0000256" key="5">
    <source>
        <dbReference type="ARBA" id="ARBA00022692"/>
    </source>
</evidence>
<dbReference type="PANTHER" id="PTHR10031:SF0">
    <property type="entry name" value="ATPASE PROTEIN 9"/>
    <property type="match status" value="1"/>
</dbReference>
<keyword evidence="7 13" id="KW-1133">Transmembrane helix</keyword>
<comment type="function">
    <text evidence="13">Key component of the F(0) channel; it plays a direct role in translocation across the membrane. A homomeric c-ring of between 10-14 subunits forms the central stalk rotor element with the F(1) delta and epsilon subunits.</text>
</comment>
<evidence type="ECO:0000256" key="12">
    <source>
        <dbReference type="ARBA" id="ARBA00025198"/>
    </source>
</evidence>
<comment type="similarity">
    <text evidence="2 13">Belongs to the ATPase C chain family.</text>
</comment>
<keyword evidence="4 13" id="KW-0138">CF(0)</keyword>
<gene>
    <name evidence="13" type="primary">atpE</name>
    <name evidence="15" type="ORF">Bandiella_00124</name>
</gene>
<dbReference type="InterPro" id="IPR005953">
    <property type="entry name" value="ATP_synth_csu_bac/chlpt"/>
</dbReference>
<feature type="transmembrane region" description="Helical" evidence="13">
    <location>
        <begin position="6"/>
        <end position="29"/>
    </location>
</feature>
<keyword evidence="8 13" id="KW-0406">Ion transport</keyword>
<keyword evidence="9 13" id="KW-0446">Lipid-binding</keyword>
<dbReference type="InterPro" id="IPR020537">
    <property type="entry name" value="ATP_synth_F0_csu_DDCD_BS"/>
</dbReference>
<comment type="subcellular location">
    <subcellularLocation>
        <location evidence="13">Cell membrane</location>
        <topology evidence="13">Multi-pass membrane protein</topology>
    </subcellularLocation>
    <subcellularLocation>
        <location evidence="1">Membrane</location>
        <topology evidence="1">Multi-pass membrane protein</topology>
    </subcellularLocation>
</comment>
<dbReference type="InterPro" id="IPR038662">
    <property type="entry name" value="ATP_synth_F0_csu_sf"/>
</dbReference>
<dbReference type="InterPro" id="IPR035921">
    <property type="entry name" value="F/V-ATP_Csub_sf"/>
</dbReference>
<dbReference type="HAMAP" id="MF_01396">
    <property type="entry name" value="ATP_synth_c_bact"/>
    <property type="match status" value="1"/>
</dbReference>
<evidence type="ECO:0000256" key="7">
    <source>
        <dbReference type="ARBA" id="ARBA00022989"/>
    </source>
</evidence>
<dbReference type="Gene3D" id="1.20.20.10">
    <property type="entry name" value="F1F0 ATP synthase subunit C"/>
    <property type="match status" value="1"/>
</dbReference>
<keyword evidence="13" id="KW-1003">Cell membrane</keyword>
<dbReference type="InterPro" id="IPR002379">
    <property type="entry name" value="ATPase_proteolipid_c-like_dom"/>
</dbReference>
<comment type="function">
    <text evidence="12 13">F(1)F(0) ATP synthase produces ATP from ADP in the presence of a proton or sodium gradient. F-type ATPases consist of two structural domains, F(1) containing the extramembraneous catalytic core and F(0) containing the membrane proton channel, linked together by a central stalk and a peripheral stalk. During catalysis, ATP synthesis in the catalytic domain of F(1) is coupled via a rotary mechanism of the central stalk subunits to proton translocation.</text>
</comment>
<evidence type="ECO:0000256" key="8">
    <source>
        <dbReference type="ARBA" id="ARBA00023065"/>
    </source>
</evidence>